<comment type="caution">
    <text evidence="13">The sequence shown here is derived from an EMBL/GenBank/DDBJ whole genome shotgun (WGS) entry which is preliminary data.</text>
</comment>
<keyword evidence="7 9" id="KW-0472">Membrane</keyword>
<evidence type="ECO:0000256" key="5">
    <source>
        <dbReference type="ARBA" id="ARBA00022692"/>
    </source>
</evidence>
<dbReference type="InterPro" id="IPR025949">
    <property type="entry name" value="PapC-like_C"/>
</dbReference>
<dbReference type="InterPro" id="IPR043142">
    <property type="entry name" value="PapC-like_C_sf"/>
</dbReference>
<evidence type="ECO:0000256" key="4">
    <source>
        <dbReference type="ARBA" id="ARBA00022452"/>
    </source>
</evidence>
<feature type="domain" description="PapC N-terminal" evidence="12">
    <location>
        <begin position="45"/>
        <end position="189"/>
    </location>
</feature>
<dbReference type="Pfam" id="PF13954">
    <property type="entry name" value="PapC_N"/>
    <property type="match status" value="1"/>
</dbReference>
<dbReference type="Pfam" id="PF00577">
    <property type="entry name" value="Usher"/>
    <property type="match status" value="1"/>
</dbReference>
<accession>A0A0A2XPU1</accession>
<dbReference type="InterPro" id="IPR000015">
    <property type="entry name" value="Fimb_usher"/>
</dbReference>
<dbReference type="GO" id="GO:0015473">
    <property type="term" value="F:fimbrial usher porin activity"/>
    <property type="evidence" value="ECO:0007669"/>
    <property type="project" value="InterPro"/>
</dbReference>
<comment type="similarity">
    <text evidence="2 9">Belongs to the fimbrial export usher family.</text>
</comment>
<dbReference type="Proteomes" id="UP000030418">
    <property type="component" value="Unassembled WGS sequence"/>
</dbReference>
<proteinExistence type="inferred from homology"/>
<dbReference type="PROSITE" id="PS01151">
    <property type="entry name" value="FIMBRIAL_USHER"/>
    <property type="match status" value="1"/>
</dbReference>
<reference evidence="13 14" key="1">
    <citation type="submission" date="2014-08" db="EMBL/GenBank/DDBJ databases">
        <title>Chaperone-usher fimbriae in a diverse selection of Gallibacterium genomes.</title>
        <authorList>
            <person name="Kudirkiene E."/>
            <person name="Bager R.J."/>
            <person name="Johnson T.J."/>
            <person name="Bojesen A.M."/>
        </authorList>
    </citation>
    <scope>NUCLEOTIDE SEQUENCE [LARGE SCALE GENOMIC DNA]</scope>
    <source>
        <strain evidence="13 14">CCM5976</strain>
    </source>
</reference>
<evidence type="ECO:0000256" key="3">
    <source>
        <dbReference type="ARBA" id="ARBA00022448"/>
    </source>
</evidence>
<keyword evidence="5 9" id="KW-0812">Transmembrane</keyword>
<dbReference type="PANTHER" id="PTHR30451:SF20">
    <property type="entry name" value="FIMBRIAE USHER"/>
    <property type="match status" value="1"/>
</dbReference>
<feature type="domain" description="PapC-like C-terminal" evidence="11">
    <location>
        <begin position="772"/>
        <end position="824"/>
    </location>
</feature>
<evidence type="ECO:0000256" key="9">
    <source>
        <dbReference type="RuleBase" id="RU003884"/>
    </source>
</evidence>
<dbReference type="Gene3D" id="2.60.40.3110">
    <property type="match status" value="1"/>
</dbReference>
<dbReference type="Gene3D" id="2.60.40.2070">
    <property type="match status" value="1"/>
</dbReference>
<keyword evidence="6 10" id="KW-0732">Signal</keyword>
<dbReference type="SUPFAM" id="SSF141729">
    <property type="entry name" value="FimD N-terminal domain-like"/>
    <property type="match status" value="1"/>
</dbReference>
<organism evidence="13 14">
    <name type="scientific">Gallibacterium genomosp. 2</name>
    <dbReference type="NCBI Taxonomy" id="155517"/>
    <lineage>
        <taxon>Bacteria</taxon>
        <taxon>Pseudomonadati</taxon>
        <taxon>Pseudomonadota</taxon>
        <taxon>Gammaproteobacteria</taxon>
        <taxon>Pasteurellales</taxon>
        <taxon>Pasteurellaceae</taxon>
        <taxon>Gallibacterium</taxon>
    </lineage>
</organism>
<keyword evidence="8 9" id="KW-0998">Cell outer membrane</keyword>
<dbReference type="Pfam" id="PF13953">
    <property type="entry name" value="PapC_C"/>
    <property type="match status" value="1"/>
</dbReference>
<feature type="signal peptide" evidence="10">
    <location>
        <begin position="1"/>
        <end position="40"/>
    </location>
</feature>
<keyword evidence="9" id="KW-1029">Fimbrium biogenesis</keyword>
<evidence type="ECO:0000313" key="13">
    <source>
        <dbReference type="EMBL" id="KGQ33007.1"/>
    </source>
</evidence>
<evidence type="ECO:0000256" key="6">
    <source>
        <dbReference type="ARBA" id="ARBA00022729"/>
    </source>
</evidence>
<evidence type="ECO:0000256" key="10">
    <source>
        <dbReference type="SAM" id="SignalP"/>
    </source>
</evidence>
<dbReference type="InterPro" id="IPR025885">
    <property type="entry name" value="PapC_N"/>
</dbReference>
<sequence>MCTTACNAISSKKYSYKQRFKLNALSLALLGCFLHSSVEAVEFAEFYDGFLRGKTVKETVDISRFNYGNPTPAGEYLSDIYLNQEFKGRLKLQFIEVPEKNNTALCADDTLLEMLDLTDDAIARTRNEHNGCILFDNIAPEIKTDFNLNDLQLDVKSPQAFIKQRPLGYISPAQWQVGVPVAFIRYDASNYRYKYADINSQQSYLGINAGLNFAGWALRHQGSISWQNNQRLPYQNTATYLQRDIAVLRGQLKIGDFNTDGVLMDSFSLRGVQLSSDDRMLATSVQGYAPIIRGIANSNARVTVRQNGSILREVTVPAGPFSINDLYPIGYGGDLQVEILEANGEKRTFSVPYTATAQLIRPGYSRYQIAAGRYRFGNTLFNEKIAQATWQYGLNNNITVNFGATFSKHYHAELAGLAFNTPFGSFATNATFSTATVIPLNEKYKGYSLSASYNKRIDPTNTNVTLAAYRYLSRNYMSLVDVMMLNNQQRFNKETNGIIRKNLKNQFQISISQELKPGWGSAYLIGTTNTYWDNSAKQNEYQFGYSNNYKSLSYNLAFSQSKNSLGHKEKIISLNLSIPFGNSANSAYVSQQLNYNKTQGHSSYTALSGTLGETNSYSYNLSFNKQRASHSYAINQSYYSSLMRLDSSWSQDNLHNNQLSFGVSGAIVAHPRGITLTNDLSDTFAIIHAKGAKGALINGTNGSQIDRFGNGIVPYISPYKINYVGIDTDNLPDNVEFSATEEKVIPRANNAILVEFATTVGNVVFFEIQNRESVPPLGTEVFDQNGQAIGVVAQGGRIYSHISDEKGVLQLKWRDKQCVIHYHINHKTSEDKPLIIPVQCEFK</sequence>
<name>A0A0A2XPU1_9PAST</name>
<evidence type="ECO:0000256" key="2">
    <source>
        <dbReference type="ARBA" id="ARBA00008064"/>
    </source>
</evidence>
<keyword evidence="4" id="KW-1134">Transmembrane beta strand</keyword>
<dbReference type="InterPro" id="IPR018030">
    <property type="entry name" value="Fimbrial_membr_usher_CS"/>
</dbReference>
<evidence type="ECO:0000259" key="11">
    <source>
        <dbReference type="Pfam" id="PF13953"/>
    </source>
</evidence>
<dbReference type="AlphaFoldDB" id="A0A0A2XPU1"/>
<dbReference type="InterPro" id="IPR037224">
    <property type="entry name" value="PapC_N_sf"/>
</dbReference>
<evidence type="ECO:0000256" key="7">
    <source>
        <dbReference type="ARBA" id="ARBA00023136"/>
    </source>
</evidence>
<evidence type="ECO:0000256" key="8">
    <source>
        <dbReference type="ARBA" id="ARBA00023237"/>
    </source>
</evidence>
<dbReference type="Gene3D" id="3.10.20.410">
    <property type="match status" value="1"/>
</dbReference>
<dbReference type="RefSeq" id="WP_052121788.1">
    <property type="nucleotide sequence ID" value="NZ_JPXY01000017.1"/>
</dbReference>
<dbReference type="EMBL" id="JPXY01000017">
    <property type="protein sequence ID" value="KGQ33007.1"/>
    <property type="molecule type" value="Genomic_DNA"/>
</dbReference>
<keyword evidence="3 9" id="KW-0813">Transport</keyword>
<protein>
    <submittedName>
        <fullName evidence="13">Fimbrial protein</fullName>
    </submittedName>
</protein>
<dbReference type="PANTHER" id="PTHR30451">
    <property type="entry name" value="OUTER MEMBRANE USHER PROTEIN"/>
    <property type="match status" value="1"/>
</dbReference>
<gene>
    <name evidence="13" type="ORF">P375_04230</name>
</gene>
<dbReference type="Gene3D" id="2.60.40.2610">
    <property type="entry name" value="Outer membrane usher protein FimD, plug domain"/>
    <property type="match status" value="1"/>
</dbReference>
<evidence type="ECO:0000259" key="12">
    <source>
        <dbReference type="Pfam" id="PF13954"/>
    </source>
</evidence>
<evidence type="ECO:0000313" key="14">
    <source>
        <dbReference type="Proteomes" id="UP000030418"/>
    </source>
</evidence>
<feature type="chain" id="PRO_5002007685" evidence="10">
    <location>
        <begin position="41"/>
        <end position="843"/>
    </location>
</feature>
<comment type="subcellular location">
    <subcellularLocation>
        <location evidence="1 9">Cell outer membrane</location>
        <topology evidence="1 9">Multi-pass membrane protein</topology>
    </subcellularLocation>
</comment>
<evidence type="ECO:0000256" key="1">
    <source>
        <dbReference type="ARBA" id="ARBA00004571"/>
    </source>
</evidence>
<keyword evidence="14" id="KW-1185">Reference proteome</keyword>
<dbReference type="InterPro" id="IPR042186">
    <property type="entry name" value="FimD_plug_dom"/>
</dbReference>
<dbReference type="GO" id="GO:0009279">
    <property type="term" value="C:cell outer membrane"/>
    <property type="evidence" value="ECO:0007669"/>
    <property type="project" value="UniProtKB-SubCell"/>
</dbReference>
<dbReference type="GO" id="GO:0009297">
    <property type="term" value="P:pilus assembly"/>
    <property type="evidence" value="ECO:0007669"/>
    <property type="project" value="InterPro"/>
</dbReference>